<protein>
    <recommendedName>
        <fullName evidence="3">GspL cytoplasmic actin-ATPase-like domain-containing protein</fullName>
    </recommendedName>
</protein>
<name>A0ABY7VY88_9BACT</name>
<proteinExistence type="predicted"/>
<evidence type="ECO:0000313" key="2">
    <source>
        <dbReference type="Proteomes" id="UP001214250"/>
    </source>
</evidence>
<evidence type="ECO:0000313" key="1">
    <source>
        <dbReference type="EMBL" id="WDE97674.1"/>
    </source>
</evidence>
<reference evidence="1 2" key="1">
    <citation type="submission" date="2023-02" db="EMBL/GenBank/DDBJ databases">
        <title>Genome sequence of Lentisphaera profundi SAORIC-696.</title>
        <authorList>
            <person name="Kim e."/>
            <person name="Cho J.-C."/>
            <person name="Choi A."/>
            <person name="Kang I."/>
        </authorList>
    </citation>
    <scope>NUCLEOTIDE SEQUENCE [LARGE SCALE GENOMIC DNA]</scope>
    <source>
        <strain evidence="1 2">SAORIC-696</strain>
    </source>
</reference>
<dbReference type="Proteomes" id="UP001214250">
    <property type="component" value="Chromosome 2"/>
</dbReference>
<keyword evidence="2" id="KW-1185">Reference proteome</keyword>
<organism evidence="1 2">
    <name type="scientific">Lentisphaera profundi</name>
    <dbReference type="NCBI Taxonomy" id="1658616"/>
    <lineage>
        <taxon>Bacteria</taxon>
        <taxon>Pseudomonadati</taxon>
        <taxon>Lentisphaerota</taxon>
        <taxon>Lentisphaeria</taxon>
        <taxon>Lentisphaerales</taxon>
        <taxon>Lentisphaeraceae</taxon>
        <taxon>Lentisphaera</taxon>
    </lineage>
</organism>
<dbReference type="EMBL" id="CP117812">
    <property type="protein sequence ID" value="WDE97674.1"/>
    <property type="molecule type" value="Genomic_DNA"/>
</dbReference>
<gene>
    <name evidence="1" type="ORF">PQO03_17760</name>
</gene>
<evidence type="ECO:0008006" key="3">
    <source>
        <dbReference type="Google" id="ProtNLM"/>
    </source>
</evidence>
<dbReference type="RefSeq" id="WP_274152206.1">
    <property type="nucleotide sequence ID" value="NZ_CP117812.1"/>
</dbReference>
<accession>A0ABY7VY88</accession>
<sequence length="384" mass="44263">MLGNKLTVISVTLCSDGKAFAMKVRKEGDSIGVLACQEFNKEDSLADLKAIFAIKNSDLIVVGDNSDLSTVFTLSLPKMKDVEFRNAIKFSINAQVPMAENKLNWAYQIRHDLCQVILMTKDKWKFIVERCVGLKFDIYFPAMACHEGHLYKNGQIYDVDSTNKINELILREDLPEASFSVNWNDLADKAQQELYWGALSQARYMIEDFVKGDLKTAFQLPNDLRLKHHYWSQYTSLVLVAYMLLMSTYKVADYYGDKSRNLKQIELASDDLERQIPYVDSQRFTELETFQSEMKAARQESTRSLPQILNEISRVLPRNCYIKDLRINEEVINCRLLSTSGQIDIQEVYEAFRASDFFDDDIPITRQRDELNLSLRIITGLNSK</sequence>